<evidence type="ECO:0000313" key="1">
    <source>
        <dbReference type="EMBL" id="EDX74343.1"/>
    </source>
</evidence>
<gene>
    <name evidence="1" type="ORF">MC7420_3867</name>
</gene>
<reference evidence="1 2" key="1">
    <citation type="submission" date="2008-07" db="EMBL/GenBank/DDBJ databases">
        <authorList>
            <person name="Tandeau de Marsac N."/>
            <person name="Ferriera S."/>
            <person name="Johnson J."/>
            <person name="Kravitz S."/>
            <person name="Beeson K."/>
            <person name="Sutton G."/>
            <person name="Rogers Y.-H."/>
            <person name="Friedman R."/>
            <person name="Frazier M."/>
            <person name="Venter J.C."/>
        </authorList>
    </citation>
    <scope>NUCLEOTIDE SEQUENCE [LARGE SCALE GENOMIC DNA]</scope>
    <source>
        <strain evidence="1 2">PCC 7420</strain>
    </source>
</reference>
<dbReference type="HOGENOM" id="CLU_2878093_0_0_3"/>
<sequence length="63" mass="7550">MADQQFFYGKRMICRHHTCDCNHFIKLIDFIKFILCSSPLGRIKIKTPDDLTLYKEWKNSVQL</sequence>
<proteinExistence type="predicted"/>
<evidence type="ECO:0000313" key="2">
    <source>
        <dbReference type="Proteomes" id="UP000003835"/>
    </source>
</evidence>
<protein>
    <submittedName>
        <fullName evidence="1">Uncharacterized protein</fullName>
    </submittedName>
</protein>
<dbReference type="Proteomes" id="UP000003835">
    <property type="component" value="Unassembled WGS sequence"/>
</dbReference>
<keyword evidence="2" id="KW-1185">Reference proteome</keyword>
<dbReference type="AlphaFoldDB" id="B4VUB9"/>
<name>B4VUB9_9CYAN</name>
<organism evidence="1 2">
    <name type="scientific">Coleofasciculus chthonoplastes PCC 7420</name>
    <dbReference type="NCBI Taxonomy" id="118168"/>
    <lineage>
        <taxon>Bacteria</taxon>
        <taxon>Bacillati</taxon>
        <taxon>Cyanobacteriota</taxon>
        <taxon>Cyanophyceae</taxon>
        <taxon>Coleofasciculales</taxon>
        <taxon>Coleofasciculaceae</taxon>
        <taxon>Coleofasciculus</taxon>
    </lineage>
</organism>
<dbReference type="STRING" id="118168.MC7420_3867"/>
<dbReference type="EMBL" id="DS989853">
    <property type="protein sequence ID" value="EDX74343.1"/>
    <property type="molecule type" value="Genomic_DNA"/>
</dbReference>
<accession>B4VUB9</accession>